<dbReference type="InterPro" id="IPR008969">
    <property type="entry name" value="CarboxyPept-like_regulatory"/>
</dbReference>
<dbReference type="Proteomes" id="UP000284243">
    <property type="component" value="Unassembled WGS sequence"/>
</dbReference>
<dbReference type="EMBL" id="QRYC01000008">
    <property type="protein sequence ID" value="RGU56767.1"/>
    <property type="molecule type" value="Genomic_DNA"/>
</dbReference>
<dbReference type="PANTHER" id="PTHR31005">
    <property type="entry name" value="DUF4139 DOMAIN-CONTAINING PROTEIN"/>
    <property type="match status" value="1"/>
</dbReference>
<dbReference type="SUPFAM" id="SSF49464">
    <property type="entry name" value="Carboxypeptidase regulatory domain-like"/>
    <property type="match status" value="1"/>
</dbReference>
<organism evidence="1 2">
    <name type="scientific">Odoribacter splanchnicus</name>
    <dbReference type="NCBI Taxonomy" id="28118"/>
    <lineage>
        <taxon>Bacteria</taxon>
        <taxon>Pseudomonadati</taxon>
        <taxon>Bacteroidota</taxon>
        <taxon>Bacteroidia</taxon>
        <taxon>Bacteroidales</taxon>
        <taxon>Odoribacteraceae</taxon>
        <taxon>Odoribacter</taxon>
    </lineage>
</organism>
<evidence type="ECO:0000313" key="2">
    <source>
        <dbReference type="Proteomes" id="UP000284243"/>
    </source>
</evidence>
<dbReference type="InterPro" id="IPR025554">
    <property type="entry name" value="DUF4140"/>
</dbReference>
<sequence>MEKFRNYVGLVLCLCIVTTVSTAQRKVETVAEKVMLFIDGAQVTRTKRVDIPAGNSALLFTGLSPYLDARSMQVSAKGKLTITNVNLQYNFLDSVAVGRKQEQLQQTLKKIEKQQEERKAALAVVKAGQEVLKNNCTIGGKSNALTMATVREATAYFTERMKALTAEELTIGGQLEELSGRHRQVSRELAQVKGKDLKRTGEILVGIHAPAACTVTFTLSYYVKNAGWFPSYDIRSESLTEPLSITYKANIFQHTGEAWKNVALSLSSSSPSTGNVAPRLLPYRLNYGWAAPVYRDEMNGNNVSGIVSDAITHEPLIGATVKIPGTTIGCATDVDGRYSLTMPEGQHRLEFAYIGYTSRTVDVRSNTLHVVLDPDTQSLEEVVVAGHGSPRKVRKNTLALRATAPVEEVVAEEEAGSIPIEVEQTRQPTGYEFGIKMPYTVLSDNKPIVAEIGRYELPVSYVYRCTPKIDKDAFLMAQVTDWSKLNLLEGEANIYFEGTFIGKSVLDVNTAGDTLSFSLGRDRQIAVQRTKEHEYTSRKLMGAMQTQTIGWKISVRNNRPQAVDLTLYDQLPVSANSSITVTAEEVSGGKVDGDTGIVTWPLTLQPGEQRDLILRYKVKYPKDRRLEVE</sequence>
<evidence type="ECO:0000313" key="1">
    <source>
        <dbReference type="EMBL" id="RGU56767.1"/>
    </source>
</evidence>
<accession>A0A412TSC0</accession>
<proteinExistence type="predicted"/>
<dbReference type="Pfam" id="PF13715">
    <property type="entry name" value="CarbopepD_reg_2"/>
    <property type="match status" value="1"/>
</dbReference>
<gene>
    <name evidence="1" type="ORF">DWW57_07815</name>
</gene>
<reference evidence="1 2" key="1">
    <citation type="submission" date="2018-08" db="EMBL/GenBank/DDBJ databases">
        <title>A genome reference for cultivated species of the human gut microbiota.</title>
        <authorList>
            <person name="Zou Y."/>
            <person name="Xue W."/>
            <person name="Luo G."/>
        </authorList>
    </citation>
    <scope>NUCLEOTIDE SEQUENCE [LARGE SCALE GENOMIC DNA]</scope>
    <source>
        <strain evidence="1 2">AF16-14</strain>
    </source>
</reference>
<dbReference type="Pfam" id="PF13600">
    <property type="entry name" value="DUF4140"/>
    <property type="match status" value="1"/>
</dbReference>
<dbReference type="InterPro" id="IPR011935">
    <property type="entry name" value="CHP02231"/>
</dbReference>
<dbReference type="RefSeq" id="WP_022161467.1">
    <property type="nucleotide sequence ID" value="NZ_CABJFF010000002.1"/>
</dbReference>
<dbReference type="InterPro" id="IPR037291">
    <property type="entry name" value="DUF4139"/>
</dbReference>
<dbReference type="AlphaFoldDB" id="A0A412TSC0"/>
<dbReference type="PANTHER" id="PTHR31005:SF8">
    <property type="entry name" value="DUF4139 DOMAIN-CONTAINING PROTEIN"/>
    <property type="match status" value="1"/>
</dbReference>
<dbReference type="Pfam" id="PF13598">
    <property type="entry name" value="DUF4139"/>
    <property type="match status" value="1"/>
</dbReference>
<comment type="caution">
    <text evidence="1">The sequence shown here is derived from an EMBL/GenBank/DDBJ whole genome shotgun (WGS) entry which is preliminary data.</text>
</comment>
<protein>
    <submittedName>
        <fullName evidence="1">Mucoidy inhibitor MuiA family protein</fullName>
    </submittedName>
</protein>
<dbReference type="Gene3D" id="2.60.40.1120">
    <property type="entry name" value="Carboxypeptidase-like, regulatory domain"/>
    <property type="match status" value="1"/>
</dbReference>
<dbReference type="NCBIfam" id="TIGR02231">
    <property type="entry name" value="mucoidy inhibitor MuiA family protein"/>
    <property type="match status" value="2"/>
</dbReference>
<name>A0A412TSC0_9BACT</name>